<accession>A0AC34F4D2</accession>
<sequence>MATVTTMDTIIIATATAIEPITIPTIITTTIMDIDIIIHQTDAVIADITAITTTMDILTPHTTTIMENDNFVNFSHE</sequence>
<protein>
    <submittedName>
        <fullName evidence="2">Uncharacterized protein</fullName>
    </submittedName>
</protein>
<name>A0AC34F4D2_9BILA</name>
<proteinExistence type="predicted"/>
<reference evidence="2" key="1">
    <citation type="submission" date="2022-11" db="UniProtKB">
        <authorList>
            <consortium name="WormBaseParasite"/>
        </authorList>
    </citation>
    <scope>IDENTIFICATION</scope>
</reference>
<dbReference type="Proteomes" id="UP000887579">
    <property type="component" value="Unplaced"/>
</dbReference>
<organism evidence="1 2">
    <name type="scientific">Panagrolaimus sp. ES5</name>
    <dbReference type="NCBI Taxonomy" id="591445"/>
    <lineage>
        <taxon>Eukaryota</taxon>
        <taxon>Metazoa</taxon>
        <taxon>Ecdysozoa</taxon>
        <taxon>Nematoda</taxon>
        <taxon>Chromadorea</taxon>
        <taxon>Rhabditida</taxon>
        <taxon>Tylenchina</taxon>
        <taxon>Panagrolaimomorpha</taxon>
        <taxon>Panagrolaimoidea</taxon>
        <taxon>Panagrolaimidae</taxon>
        <taxon>Panagrolaimus</taxon>
    </lineage>
</organism>
<evidence type="ECO:0000313" key="1">
    <source>
        <dbReference type="Proteomes" id="UP000887579"/>
    </source>
</evidence>
<evidence type="ECO:0000313" key="2">
    <source>
        <dbReference type="WBParaSite" id="ES5_v2.g11946.t1"/>
    </source>
</evidence>
<dbReference type="WBParaSite" id="ES5_v2.g11946.t1">
    <property type="protein sequence ID" value="ES5_v2.g11946.t1"/>
    <property type="gene ID" value="ES5_v2.g11946"/>
</dbReference>